<dbReference type="Proteomes" id="UP000221795">
    <property type="component" value="Segment"/>
</dbReference>
<feature type="region of interest" description="Disordered" evidence="1">
    <location>
        <begin position="196"/>
        <end position="218"/>
    </location>
</feature>
<name>A0A217ER39_BPGO3</name>
<evidence type="ECO:0000313" key="3">
    <source>
        <dbReference type="Proteomes" id="UP000221795"/>
    </source>
</evidence>
<evidence type="ECO:0000313" key="2">
    <source>
        <dbReference type="EMBL" id="APZ82548.1"/>
    </source>
</evidence>
<feature type="compositionally biased region" description="Polar residues" evidence="1">
    <location>
        <begin position="209"/>
        <end position="218"/>
    </location>
</feature>
<evidence type="ECO:0000256" key="1">
    <source>
        <dbReference type="SAM" id="MobiDB-lite"/>
    </source>
</evidence>
<dbReference type="EMBL" id="KY368640">
    <property type="protein sequence ID" value="APZ82548.1"/>
    <property type="molecule type" value="Genomic_DNA"/>
</dbReference>
<protein>
    <submittedName>
        <fullName evidence="2">Putative tail fiber</fullName>
    </submittedName>
</protein>
<dbReference type="Gene3D" id="2.60.120.260">
    <property type="entry name" value="Galactose-binding domain-like"/>
    <property type="match status" value="1"/>
</dbReference>
<sequence length="1241" mass="136908">MAVITGQISLIDYGDALTLTGFITANSPRIQQYSPADEKFTPDWTKTPLILTASLFKMGDSNDIIRDPEVQSINWYDASNAGTPLKTGGPYSVNNETLTIKDNILSDKPAIDFICEVVYRDTDSMMDIPHKMSISFSRVSDGSSVASASAWLPNGNIFKNDRIPTLIAECDLWRSGKMDNTNVSFQWYNQDPTVTEDQGGGAGWRKLTDSSNSGETGYTTRQLTVPSSAVPSFEVYKCVITDTDSSSPTYNQTYQDTVTFLDQSDPVQVSITSTGGDVFKNGVGSTTLSAQVYQGGQEIDKEGEKYQYKWYKYNKEGVLDPDFGGSKTYKEGKSLKVTSDDVDVKATFLCGIDGAVAQFTIYDITDTVVSPTEPANPVEGMIWLKNSGEPPYRFYIYKDGGWQTTDFDSLESLDPDSYNRVKDAYNAITDLDMDNKITRYERSVIRGELANILGVYLSDTDNMPTIDTVDASGAGDLYSIRKQARDVGVPTNDAKYVQIGAAYTDLKDYLTSLPIKPWDVGSLGVIEVDSDEWDSAWKNYYLAYNFLSITVTNRQKEYTDIVGDGAKKDAIAAVSNADQYQEALIKNPMTITAPIASLGLPIFEGRHVDSWSLNPDAKDNWALNGNRIQPITNPIVSSVGSLTIYGQFYGDGTNNDQFTWDRDGKAVKIKRWADISLDGDFQWQLGEDYTGAKQVLIPNFIDQIPAAMTAQAVKHDGTFLTTIDSDMATADQVILGEDRVLYISVADIESGWGEDYAPEPKEIAAYFNGWRMCNGTFGTPYNGVGNKVWYPIGDKDLSRSTIVSGGNVFNPVPEDRAPTLEEQTINKYQLVYRNSDAVRQTVDFDGIMSLLQGDNQVSFGYPLNTPFILSGVIKYATNVATVTDNLKYWIPAVQERLSKAEQVITEDSITNIVTNSVQYRTALASKADTEALGDYATTGDLTDLSGDINGRIANAIDAIDFEPYATKSELKQTATDITAKFQATGGMNLIKNSIGFAGLSFWTGFTDTPVETLSTNELDMLGFGSGFLFNPDGNNKGIIQEVGVTPGQPYTLSWYLNKRTSGPDSSYRFWIQIEEDDVVVKQIKDNSATTTNGYESSYMTYIPQSDSIKVKFIGYGNVDATLTGIMLNISDIPLSWSLATGEVYNTNIRLDINGIRVSQLDENRREIGFTQITPEEFAGYHDSDGNGSFEKIFFLNGDETVTKKLRAEEEITTKFIKMINVDSPTRKGLAFIPNVDIVDVD</sequence>
<gene>
    <name evidence="2" type="ORF">Goe3_c08700</name>
</gene>
<proteinExistence type="predicted"/>
<keyword evidence="3" id="KW-1185">Reference proteome</keyword>
<accession>A0A217ER39</accession>
<reference evidence="2" key="1">
    <citation type="journal article" date="2017" name="Viruses">
        <title>Characterization of Bacillus subtilis Viruses vB_BsuM-Goe2 and vB_BsuM-Goe3.</title>
        <authorList>
            <person name="Willms I.M."/>
            <person name="Hoppert M."/>
            <person name="Hertel R."/>
        </authorList>
    </citation>
    <scope>NUCLEOTIDE SEQUENCE [LARGE SCALE GENOMIC DNA]</scope>
</reference>
<organism evidence="2 3">
    <name type="scientific">Bacillus phage vB_BsuM-Goe3</name>
    <dbReference type="NCBI Taxonomy" id="1933063"/>
    <lineage>
        <taxon>Viruses</taxon>
        <taxon>Duplodnaviria</taxon>
        <taxon>Heunggongvirae</taxon>
        <taxon>Uroviricota</taxon>
        <taxon>Caudoviricetes</taxon>
        <taxon>Herelleviridae</taxon>
        <taxon>Bastillevirinae</taxon>
        <taxon>Grisebachstrassevirus</taxon>
        <taxon>Grisebachstrassevirus goe3</taxon>
    </lineage>
</organism>
<organismHost>
    <name type="scientific">Bacillus subtilis</name>
    <dbReference type="NCBI Taxonomy" id="1423"/>
</organismHost>